<feature type="compositionally biased region" description="Basic and acidic residues" evidence="8">
    <location>
        <begin position="302"/>
        <end position="312"/>
    </location>
</feature>
<evidence type="ECO:0000256" key="9">
    <source>
        <dbReference type="SAM" id="Phobius"/>
    </source>
</evidence>
<keyword evidence="9" id="KW-0812">Transmembrane</keyword>
<feature type="compositionally biased region" description="Basic and acidic residues" evidence="8">
    <location>
        <begin position="346"/>
        <end position="359"/>
    </location>
</feature>
<dbReference type="InterPro" id="IPR050656">
    <property type="entry name" value="PINX1"/>
</dbReference>
<organism evidence="11 12">
    <name type="scientific">Seiridium unicorne</name>
    <dbReference type="NCBI Taxonomy" id="138068"/>
    <lineage>
        <taxon>Eukaryota</taxon>
        <taxon>Fungi</taxon>
        <taxon>Dikarya</taxon>
        <taxon>Ascomycota</taxon>
        <taxon>Pezizomycotina</taxon>
        <taxon>Sordariomycetes</taxon>
        <taxon>Xylariomycetidae</taxon>
        <taxon>Amphisphaeriales</taxon>
        <taxon>Sporocadaceae</taxon>
        <taxon>Seiridium</taxon>
    </lineage>
</organism>
<evidence type="ECO:0000313" key="11">
    <source>
        <dbReference type="EMBL" id="KAK9417061.1"/>
    </source>
</evidence>
<dbReference type="EMBL" id="JARVKF010000401">
    <property type="protein sequence ID" value="KAK9417061.1"/>
    <property type="molecule type" value="Genomic_DNA"/>
</dbReference>
<sequence>MRVLIGSYHPKILEISSGLGLGGGFTIFNLTLFPIPVAFAFTSVSVPRSRFGLSRRIAMGLAGKKDKRKLNEDPNNTKWSRDATTFGQKILRSHGWEPGQYLGAQDASHASMHSAASSAPIKITLKDDNLGLGAKVRQKQGDECTGLDVFKDLLGRLNGETDATIAKKQAIRSELKTSLWVERRYGPMRFVKGGLLVGDQITELLKQASEAKSPVAEVSGNAAPALAEEGDETAESKLSKKEKKSKKRKAEESDCLADAETDGAQDKKKKKKRSKDGTAVEAGQDLAASDSERKRRKKEKKEKKAREAREETTDADADADAETKSKSKKDKKDKKRKAKQANDTGDESKDHNKEDLESSKRKKKRKNLETSEATVESPKTVVITSVADSGTSTPTGTGTSTPQPMSRHMVRSRNIASKRMAMADMAALKQ</sequence>
<evidence type="ECO:0000259" key="10">
    <source>
        <dbReference type="PROSITE" id="PS50174"/>
    </source>
</evidence>
<keyword evidence="4" id="KW-0539">Nucleus</keyword>
<feature type="compositionally biased region" description="Acidic residues" evidence="8">
    <location>
        <begin position="253"/>
        <end position="263"/>
    </location>
</feature>
<evidence type="ECO:0000256" key="5">
    <source>
        <dbReference type="ARBA" id="ARBA00038007"/>
    </source>
</evidence>
<keyword evidence="2" id="KW-0690">Ribosome biogenesis</keyword>
<keyword evidence="3" id="KW-0698">rRNA processing</keyword>
<comment type="function">
    <text evidence="7">Involved in rRNA-processing at A0, A1 and A2 sites and negatively regulates telomerase.</text>
</comment>
<comment type="subcellular location">
    <subcellularLocation>
        <location evidence="1">Nucleus</location>
        <location evidence="1">Nucleolus</location>
    </subcellularLocation>
</comment>
<protein>
    <recommendedName>
        <fullName evidence="6">PinX1-related protein 1</fullName>
    </recommendedName>
</protein>
<proteinExistence type="inferred from homology"/>
<dbReference type="PANTHER" id="PTHR23149">
    <property type="entry name" value="G PATCH DOMAIN CONTAINING PROTEIN"/>
    <property type="match status" value="1"/>
</dbReference>
<dbReference type="SMART" id="SM00443">
    <property type="entry name" value="G_patch"/>
    <property type="match status" value="1"/>
</dbReference>
<keyword evidence="9" id="KW-0472">Membrane</keyword>
<dbReference type="Pfam" id="PF01585">
    <property type="entry name" value="G-patch"/>
    <property type="match status" value="1"/>
</dbReference>
<feature type="compositionally biased region" description="Low complexity" evidence="8">
    <location>
        <begin position="389"/>
        <end position="402"/>
    </location>
</feature>
<comment type="caution">
    <text evidence="11">The sequence shown here is derived from an EMBL/GenBank/DDBJ whole genome shotgun (WGS) entry which is preliminary data.</text>
</comment>
<evidence type="ECO:0000256" key="3">
    <source>
        <dbReference type="ARBA" id="ARBA00022552"/>
    </source>
</evidence>
<evidence type="ECO:0000256" key="1">
    <source>
        <dbReference type="ARBA" id="ARBA00004604"/>
    </source>
</evidence>
<comment type="similarity">
    <text evidence="5">Belongs to the PINX1 family.</text>
</comment>
<evidence type="ECO:0000313" key="12">
    <source>
        <dbReference type="Proteomes" id="UP001408356"/>
    </source>
</evidence>
<dbReference type="PANTHER" id="PTHR23149:SF31">
    <property type="entry name" value="PROTEIN PXR1"/>
    <property type="match status" value="1"/>
</dbReference>
<evidence type="ECO:0000256" key="2">
    <source>
        <dbReference type="ARBA" id="ARBA00022517"/>
    </source>
</evidence>
<evidence type="ECO:0000256" key="8">
    <source>
        <dbReference type="SAM" id="MobiDB-lite"/>
    </source>
</evidence>
<feature type="transmembrane region" description="Helical" evidence="9">
    <location>
        <begin position="20"/>
        <end position="46"/>
    </location>
</feature>
<dbReference type="PROSITE" id="PS50174">
    <property type="entry name" value="G_PATCH"/>
    <property type="match status" value="1"/>
</dbReference>
<dbReference type="InterPro" id="IPR000467">
    <property type="entry name" value="G_patch_dom"/>
</dbReference>
<accession>A0ABR2UR74</accession>
<name>A0ABR2UR74_9PEZI</name>
<reference evidence="11 12" key="1">
    <citation type="journal article" date="2024" name="J. Plant Pathol.">
        <title>Sequence and assembly of the genome of Seiridium unicorne, isolate CBS 538.82, causal agent of cypress canker disease.</title>
        <authorList>
            <person name="Scali E."/>
            <person name="Rocca G.D."/>
            <person name="Danti R."/>
            <person name="Garbelotto M."/>
            <person name="Barberini S."/>
            <person name="Baroncelli R."/>
            <person name="Emiliani G."/>
        </authorList>
    </citation>
    <scope>NUCLEOTIDE SEQUENCE [LARGE SCALE GENOMIC DNA]</scope>
    <source>
        <strain evidence="11 12">BM-138-508</strain>
    </source>
</reference>
<keyword evidence="12" id="KW-1185">Reference proteome</keyword>
<dbReference type="Proteomes" id="UP001408356">
    <property type="component" value="Unassembled WGS sequence"/>
</dbReference>
<feature type="compositionally biased region" description="Basic residues" evidence="8">
    <location>
        <begin position="326"/>
        <end position="339"/>
    </location>
</feature>
<feature type="domain" description="G-patch" evidence="10">
    <location>
        <begin position="83"/>
        <end position="137"/>
    </location>
</feature>
<evidence type="ECO:0000256" key="7">
    <source>
        <dbReference type="ARBA" id="ARBA00043878"/>
    </source>
</evidence>
<evidence type="ECO:0000256" key="6">
    <source>
        <dbReference type="ARBA" id="ARBA00041961"/>
    </source>
</evidence>
<feature type="region of interest" description="Disordered" evidence="8">
    <location>
        <begin position="210"/>
        <end position="408"/>
    </location>
</feature>
<gene>
    <name evidence="11" type="ORF">SUNI508_09079</name>
</gene>
<keyword evidence="9" id="KW-1133">Transmembrane helix</keyword>
<evidence type="ECO:0000256" key="4">
    <source>
        <dbReference type="ARBA" id="ARBA00023242"/>
    </source>
</evidence>